<dbReference type="EMBL" id="JACIUZ010000044">
    <property type="protein sequence ID" value="MBB1063619.1"/>
    <property type="molecule type" value="Genomic_DNA"/>
</dbReference>
<evidence type="ECO:0008006" key="4">
    <source>
        <dbReference type="Google" id="ProtNLM"/>
    </source>
</evidence>
<sequence>MVDSVFGNLDKEATKEAFKEYLKEWKKYKLKAMQRFPGLKSPSMDGQPNDGTPHDPDQKFVNHAEAVYQYKTRIKCCEVLMSVGEEEEILGDILLHRFIKGWSAVKTMNYIKEQYNAYMSERTFMLKQNEALWEGALMCPNDSVRVLKN</sequence>
<accession>A0ABR6E9Y5</accession>
<dbReference type="RefSeq" id="WP_182583246.1">
    <property type="nucleotide sequence ID" value="NZ_JACIUZ010000044.1"/>
</dbReference>
<organism evidence="2 3">
    <name type="scientific">Limosilactobacillus fastidiosus</name>
    <dbReference type="NCBI Taxonomy" id="2759855"/>
    <lineage>
        <taxon>Bacteria</taxon>
        <taxon>Bacillati</taxon>
        <taxon>Bacillota</taxon>
        <taxon>Bacilli</taxon>
        <taxon>Lactobacillales</taxon>
        <taxon>Lactobacillaceae</taxon>
        <taxon>Limosilactobacillus</taxon>
    </lineage>
</organism>
<protein>
    <recommendedName>
        <fullName evidence="4">Transcriptional regulator</fullName>
    </recommendedName>
</protein>
<dbReference type="Proteomes" id="UP000544052">
    <property type="component" value="Unassembled WGS sequence"/>
</dbReference>
<feature type="region of interest" description="Disordered" evidence="1">
    <location>
        <begin position="39"/>
        <end position="58"/>
    </location>
</feature>
<reference evidence="2 3" key="1">
    <citation type="submission" date="2020-07" db="EMBL/GenBank/DDBJ databases">
        <title>Description of Limosilactobacillus balticus sp. nov., Limosilactobacillus agrestis sp. nov., Limosilactobacillus albertensis sp. nov., Limosilactobacillus rudii sp. nov., Limosilactobacillus fastidiosus sp. nov., five novel Limosilactobacillus species isolated from the vertebrate gastrointestinal tract, and proposal of 6 subspecies of Limosilactobacillus reuteri adapted to the gastrointestinal tract of specific vertebrate hosts.</title>
        <authorList>
            <person name="Li F."/>
            <person name="Cheng C."/>
            <person name="Zheng J."/>
            <person name="Quevedo R.M."/>
            <person name="Li J."/>
            <person name="Roos S."/>
            <person name="Gaenzle M.G."/>
            <person name="Walter J."/>
        </authorList>
    </citation>
    <scope>NUCLEOTIDE SEQUENCE [LARGE SCALE GENOMIC DNA]</scope>
    <source>
        <strain evidence="2 3">WF-MO7-1</strain>
    </source>
</reference>
<keyword evidence="3" id="KW-1185">Reference proteome</keyword>
<name>A0ABR6E9Y5_9LACO</name>
<evidence type="ECO:0000313" key="2">
    <source>
        <dbReference type="EMBL" id="MBB1063619.1"/>
    </source>
</evidence>
<gene>
    <name evidence="2" type="ORF">H5R64_07610</name>
</gene>
<evidence type="ECO:0000256" key="1">
    <source>
        <dbReference type="SAM" id="MobiDB-lite"/>
    </source>
</evidence>
<proteinExistence type="predicted"/>
<evidence type="ECO:0000313" key="3">
    <source>
        <dbReference type="Proteomes" id="UP000544052"/>
    </source>
</evidence>
<comment type="caution">
    <text evidence="2">The sequence shown here is derived from an EMBL/GenBank/DDBJ whole genome shotgun (WGS) entry which is preliminary data.</text>
</comment>